<name>A0A3P1B408_9FLAO</name>
<evidence type="ECO:0000256" key="5">
    <source>
        <dbReference type="ARBA" id="ARBA00022989"/>
    </source>
</evidence>
<reference evidence="9 10" key="1">
    <citation type="submission" date="2018-11" db="EMBL/GenBank/DDBJ databases">
        <title>Flavobacterium sp. nov., YIM 102796 draft genome.</title>
        <authorList>
            <person name="Li G."/>
            <person name="Jiang Y."/>
        </authorList>
    </citation>
    <scope>NUCLEOTIDE SEQUENCE [LARGE SCALE GENOMIC DNA]</scope>
    <source>
        <strain evidence="9 10">YIM 102796</strain>
    </source>
</reference>
<dbReference type="Gene3D" id="3.90.550.10">
    <property type="entry name" value="Spore Coat Polysaccharide Biosynthesis Protein SpsA, Chain A"/>
    <property type="match status" value="1"/>
</dbReference>
<feature type="transmembrane region" description="Helical" evidence="7">
    <location>
        <begin position="232"/>
        <end position="253"/>
    </location>
</feature>
<feature type="transmembrane region" description="Helical" evidence="7">
    <location>
        <begin position="265"/>
        <end position="290"/>
    </location>
</feature>
<dbReference type="GO" id="GO:0016757">
    <property type="term" value="F:glycosyltransferase activity"/>
    <property type="evidence" value="ECO:0007669"/>
    <property type="project" value="UniProtKB-KW"/>
</dbReference>
<dbReference type="EMBL" id="RQTJ01000009">
    <property type="protein sequence ID" value="RRA95442.1"/>
    <property type="molecule type" value="Genomic_DNA"/>
</dbReference>
<dbReference type="Pfam" id="PF00535">
    <property type="entry name" value="Glycos_transf_2"/>
    <property type="match status" value="1"/>
</dbReference>
<keyword evidence="3 9" id="KW-0808">Transferase</keyword>
<comment type="caution">
    <text evidence="9">The sequence shown here is derived from an EMBL/GenBank/DDBJ whole genome shotgun (WGS) entry which is preliminary data.</text>
</comment>
<organism evidence="9 10">
    <name type="scientific">Paenimyroides viscosum</name>
    <dbReference type="NCBI Taxonomy" id="2488729"/>
    <lineage>
        <taxon>Bacteria</taxon>
        <taxon>Pseudomonadati</taxon>
        <taxon>Bacteroidota</taxon>
        <taxon>Flavobacteriia</taxon>
        <taxon>Flavobacteriales</taxon>
        <taxon>Flavobacteriaceae</taxon>
        <taxon>Paenimyroides</taxon>
    </lineage>
</organism>
<evidence type="ECO:0000256" key="3">
    <source>
        <dbReference type="ARBA" id="ARBA00022679"/>
    </source>
</evidence>
<keyword evidence="6 7" id="KW-0472">Membrane</keyword>
<keyword evidence="2" id="KW-0328">Glycosyltransferase</keyword>
<feature type="domain" description="Glycosyltransferase 2-like" evidence="8">
    <location>
        <begin position="5"/>
        <end position="171"/>
    </location>
</feature>
<dbReference type="PANTHER" id="PTHR48090:SF1">
    <property type="entry name" value="PROPHAGE BACTOPRENOL GLUCOSYL TRANSFERASE HOMOLOG"/>
    <property type="match status" value="1"/>
</dbReference>
<evidence type="ECO:0000259" key="8">
    <source>
        <dbReference type="Pfam" id="PF00535"/>
    </source>
</evidence>
<dbReference type="SUPFAM" id="SSF53448">
    <property type="entry name" value="Nucleotide-diphospho-sugar transferases"/>
    <property type="match status" value="1"/>
</dbReference>
<protein>
    <submittedName>
        <fullName evidence="9">Glycosyltransferase</fullName>
    </submittedName>
</protein>
<evidence type="ECO:0000256" key="7">
    <source>
        <dbReference type="SAM" id="Phobius"/>
    </source>
</evidence>
<keyword evidence="10" id="KW-1185">Reference proteome</keyword>
<dbReference type="OrthoDB" id="9807778at2"/>
<dbReference type="AlphaFoldDB" id="A0A3P1B408"/>
<dbReference type="InterPro" id="IPR050256">
    <property type="entry name" value="Glycosyltransferase_2"/>
</dbReference>
<sequence length="316" mass="35973">MKQISVIVPVYNEELSIETFFNAFLKFTETLVKTEYTASVLFVDDGSKDKTAAILNKLIKENVNCKALVFSRNFGKEAALFAGLEHAVGDLMIPMDVDLQDPFELIFEMIKAHETGADVVLARRANRGTDTVVKRFSAQWFYRLNNKMSTLKLEENVGDFRLMTRQVVNEIVSLQENQLFMKGLMSWVGFETVVVDYTRPSRKEGKTKFNYIKLWNLAVQGITSFSTLPLKVWTYFGSVIAFISFLYGLKIIIEKLFFGINASGYASLMVAILFFGGVQLIGIGVLGEYLGRTYLESKRRPRYIIKHKLIKKVNNV</sequence>
<dbReference type="CDD" id="cd04187">
    <property type="entry name" value="DPM1_like_bac"/>
    <property type="match status" value="1"/>
</dbReference>
<evidence type="ECO:0000256" key="4">
    <source>
        <dbReference type="ARBA" id="ARBA00022692"/>
    </source>
</evidence>
<gene>
    <name evidence="9" type="ORF">EG242_06180</name>
</gene>
<evidence type="ECO:0000256" key="1">
    <source>
        <dbReference type="ARBA" id="ARBA00004141"/>
    </source>
</evidence>
<proteinExistence type="predicted"/>
<dbReference type="InterPro" id="IPR001173">
    <property type="entry name" value="Glyco_trans_2-like"/>
</dbReference>
<dbReference type="GO" id="GO:0005886">
    <property type="term" value="C:plasma membrane"/>
    <property type="evidence" value="ECO:0007669"/>
    <property type="project" value="TreeGrafter"/>
</dbReference>
<evidence type="ECO:0000256" key="6">
    <source>
        <dbReference type="ARBA" id="ARBA00023136"/>
    </source>
</evidence>
<evidence type="ECO:0000256" key="2">
    <source>
        <dbReference type="ARBA" id="ARBA00022676"/>
    </source>
</evidence>
<accession>A0A3P1B408</accession>
<comment type="subcellular location">
    <subcellularLocation>
        <location evidence="1">Membrane</location>
        <topology evidence="1">Multi-pass membrane protein</topology>
    </subcellularLocation>
</comment>
<evidence type="ECO:0000313" key="10">
    <source>
        <dbReference type="Proteomes" id="UP000268372"/>
    </source>
</evidence>
<keyword evidence="5 7" id="KW-1133">Transmembrane helix</keyword>
<evidence type="ECO:0000313" key="9">
    <source>
        <dbReference type="EMBL" id="RRA95442.1"/>
    </source>
</evidence>
<dbReference type="PANTHER" id="PTHR48090">
    <property type="entry name" value="UNDECAPRENYL-PHOSPHATE 4-DEOXY-4-FORMAMIDO-L-ARABINOSE TRANSFERASE-RELATED"/>
    <property type="match status" value="1"/>
</dbReference>
<dbReference type="RefSeq" id="WP_124899028.1">
    <property type="nucleotide sequence ID" value="NZ_RQTJ01000009.1"/>
</dbReference>
<keyword evidence="4 7" id="KW-0812">Transmembrane</keyword>
<dbReference type="Proteomes" id="UP000268372">
    <property type="component" value="Unassembled WGS sequence"/>
</dbReference>
<dbReference type="InterPro" id="IPR029044">
    <property type="entry name" value="Nucleotide-diphossugar_trans"/>
</dbReference>